<reference evidence="2" key="1">
    <citation type="submission" date="2023-10" db="EMBL/GenBank/DDBJ databases">
        <authorList>
            <person name="Chen Y."/>
            <person name="Shah S."/>
            <person name="Dougan E. K."/>
            <person name="Thang M."/>
            <person name="Chan C."/>
        </authorList>
    </citation>
    <scope>NUCLEOTIDE SEQUENCE [LARGE SCALE GENOMIC DNA]</scope>
</reference>
<evidence type="ECO:0000313" key="3">
    <source>
        <dbReference type="Proteomes" id="UP001189429"/>
    </source>
</evidence>
<protein>
    <submittedName>
        <fullName evidence="2">Uncharacterized protein</fullName>
    </submittedName>
</protein>
<feature type="compositionally biased region" description="Pro residues" evidence="1">
    <location>
        <begin position="212"/>
        <end position="222"/>
    </location>
</feature>
<dbReference type="Proteomes" id="UP001189429">
    <property type="component" value="Unassembled WGS sequence"/>
</dbReference>
<evidence type="ECO:0000313" key="2">
    <source>
        <dbReference type="EMBL" id="CAK0896905.1"/>
    </source>
</evidence>
<feature type="region of interest" description="Disordered" evidence="1">
    <location>
        <begin position="204"/>
        <end position="225"/>
    </location>
</feature>
<keyword evidence="3" id="KW-1185">Reference proteome</keyword>
<feature type="non-terminal residue" evidence="2">
    <location>
        <position position="1"/>
    </location>
</feature>
<accession>A0ABN9XBI0</accession>
<evidence type="ECO:0000256" key="1">
    <source>
        <dbReference type="SAM" id="MobiDB-lite"/>
    </source>
</evidence>
<comment type="caution">
    <text evidence="2">The sequence shown here is derived from an EMBL/GenBank/DDBJ whole genome shotgun (WGS) entry which is preliminary data.</text>
</comment>
<dbReference type="EMBL" id="CAUYUJ010020255">
    <property type="protein sequence ID" value="CAK0896905.1"/>
    <property type="molecule type" value="Genomic_DNA"/>
</dbReference>
<sequence>EQLGPSPLEADKRLKAIKKKLAQIAKLKERGGELDAEAKEKVASEAELLREVGCLERGVPFEPPARPPPPNIATVLEHMVKKTSLFPPLSDAFKKRLHGELQPKGEETANTFGYAHNRLQRIVHSMVKALQMDPGTSVERWNADVWKKAKSWVEKRQQEAGVDIDDCLRILLDAWYDEAKAAWEATQNGTHRLDNVVRYSQSSGSGAAAPEVVPPAQTPIPKPRPDDWRSMFAGSLSKSSAFAVLEQWFGIDGVVARITNVNPDFVREYRQMQEDIVKCHGAKAQLECWLQKADLDNPKAGTRNQLFEAVEDSKRKCVASHKVVLEHLDKASTIRQETLAMVQDERRSQELRKALADANVVSNEMLHSLTLRIKGSMVVLLFYWRIFKRIECYMMLLRFFAPGQSAMHVKIEQQWSKANHAIAGHCLGQREGVLAEDNKGDPEVLVAVIRAGVADCETLLSGCATTGQPWDVRHAVDQAEHIWDDYEAVQEYCNIGPPKTLYDNWGKHELIRNEFVEKNEHMVKGVNAVDFQICVNEPRCKLCAEIAFPRQVDPKVVFQALEARAQRKCADAFSPQHGTPHPPNHHHFPPSPPPPPPRPRRLSVAP</sequence>
<gene>
    <name evidence="2" type="ORF">PCOR1329_LOCUS75234</name>
</gene>
<feature type="region of interest" description="Disordered" evidence="1">
    <location>
        <begin position="569"/>
        <end position="606"/>
    </location>
</feature>
<proteinExistence type="predicted"/>
<organism evidence="2 3">
    <name type="scientific">Prorocentrum cordatum</name>
    <dbReference type="NCBI Taxonomy" id="2364126"/>
    <lineage>
        <taxon>Eukaryota</taxon>
        <taxon>Sar</taxon>
        <taxon>Alveolata</taxon>
        <taxon>Dinophyceae</taxon>
        <taxon>Prorocentrales</taxon>
        <taxon>Prorocentraceae</taxon>
        <taxon>Prorocentrum</taxon>
    </lineage>
</organism>
<name>A0ABN9XBI0_9DINO</name>